<accession>A0AAD9UA69</accession>
<evidence type="ECO:0000313" key="1">
    <source>
        <dbReference type="EMBL" id="KAK2650454.1"/>
    </source>
</evidence>
<protein>
    <recommendedName>
        <fullName evidence="3">Reverse transcriptase zinc-binding domain-containing protein</fullName>
    </recommendedName>
</protein>
<comment type="caution">
    <text evidence="1">The sequence shown here is derived from an EMBL/GenBank/DDBJ whole genome shotgun (WGS) entry which is preliminary data.</text>
</comment>
<proteinExistence type="predicted"/>
<keyword evidence="2" id="KW-1185">Reference proteome</keyword>
<evidence type="ECO:0000313" key="2">
    <source>
        <dbReference type="Proteomes" id="UP001280121"/>
    </source>
</evidence>
<dbReference type="Proteomes" id="UP001280121">
    <property type="component" value="Unassembled WGS sequence"/>
</dbReference>
<gene>
    <name evidence="1" type="ORF">Ddye_017943</name>
</gene>
<name>A0AAD9UA69_9ROSI</name>
<reference evidence="1" key="1">
    <citation type="journal article" date="2023" name="Plant J.">
        <title>Genome sequences and population genomics provide insights into the demographic history, inbreeding, and mutation load of two 'living fossil' tree species of Dipteronia.</title>
        <authorList>
            <person name="Feng Y."/>
            <person name="Comes H.P."/>
            <person name="Chen J."/>
            <person name="Zhu S."/>
            <person name="Lu R."/>
            <person name="Zhang X."/>
            <person name="Li P."/>
            <person name="Qiu J."/>
            <person name="Olsen K.M."/>
            <person name="Qiu Y."/>
        </authorList>
    </citation>
    <scope>NUCLEOTIDE SEQUENCE</scope>
    <source>
        <strain evidence="1">KIB01</strain>
    </source>
</reference>
<organism evidence="1 2">
    <name type="scientific">Dipteronia dyeriana</name>
    <dbReference type="NCBI Taxonomy" id="168575"/>
    <lineage>
        <taxon>Eukaryota</taxon>
        <taxon>Viridiplantae</taxon>
        <taxon>Streptophyta</taxon>
        <taxon>Embryophyta</taxon>
        <taxon>Tracheophyta</taxon>
        <taxon>Spermatophyta</taxon>
        <taxon>Magnoliopsida</taxon>
        <taxon>eudicotyledons</taxon>
        <taxon>Gunneridae</taxon>
        <taxon>Pentapetalae</taxon>
        <taxon>rosids</taxon>
        <taxon>malvids</taxon>
        <taxon>Sapindales</taxon>
        <taxon>Sapindaceae</taxon>
        <taxon>Hippocastanoideae</taxon>
        <taxon>Acereae</taxon>
        <taxon>Dipteronia</taxon>
    </lineage>
</organism>
<dbReference type="AlphaFoldDB" id="A0AAD9UA69"/>
<dbReference type="EMBL" id="JANJYI010000005">
    <property type="protein sequence ID" value="KAK2650454.1"/>
    <property type="molecule type" value="Genomic_DNA"/>
</dbReference>
<sequence>MANLGKMDMLVAGKCPLCNKVDEIMIHSLWECQKWKYARLEWLSKNALRQRNHTNFVDLIIDCAFNSNADVLKLFCVITWRLWFLRNSFVHNVVN</sequence>
<evidence type="ECO:0008006" key="3">
    <source>
        <dbReference type="Google" id="ProtNLM"/>
    </source>
</evidence>